<dbReference type="InterPro" id="IPR016161">
    <property type="entry name" value="Ald_DH/histidinol_DH"/>
</dbReference>
<feature type="active site" evidence="5 6">
    <location>
        <position position="224"/>
    </location>
</feature>
<keyword evidence="2 4" id="KW-0560">Oxidoreductase</keyword>
<dbReference type="Pfam" id="PF00171">
    <property type="entry name" value="Aldedh"/>
    <property type="match status" value="1"/>
</dbReference>
<dbReference type="EMBL" id="JDYK01000006">
    <property type="protein sequence ID" value="EWS81559.1"/>
    <property type="molecule type" value="Genomic_DNA"/>
</dbReference>
<dbReference type="InterPro" id="IPR012394">
    <property type="entry name" value="Aldehyde_DH_NAD(P)"/>
</dbReference>
<comment type="similarity">
    <text evidence="1 4 7">Belongs to the aldehyde dehydrogenase family.</text>
</comment>
<dbReference type="CDD" id="cd07087">
    <property type="entry name" value="ALDH_F3-13-14_CALDH-like"/>
    <property type="match status" value="1"/>
</dbReference>
<sequence>MSETPSQNEPTAQLRERIAGEVAALRASYARGITRDVAARRAALDALAAGIRAHGDALREALREDLGKHPVESDVTEIGTVLAEIAHVRRSLHRWLRPEPIPLGAMLTPARGSLHREPLGTVLIIAPWNYPVNLSLMPLVGAIAGGNTAILTPSETAPATSAALAALVSEHLDPGWVRVVEGGIPETTALLEQRFDLIFYTGGGPVARIVARAAAEHLTPTVLELGGKSPAFVDEGVDLAAAARRIVWGKLTNAGQTCVAPDHLMATRATLDALLPHLRDAIRAQHGADPRHSRAYGRIVNQRQTERLAALIDPAQVVIGGQVDVPSRYVAPTVLDGVRPTDPCMGEEIFGPILPLLEVSSADEAIARIGAGEAPLTAYVFSPDPQVQERFVRETRSGSLALDVTLAHLGAREMPFGGVGASGSGAYHGRASLETFTHAKPVVKKPLSPDTLRLVQPPYTGLRARMVQRILQR</sequence>
<evidence type="ECO:0000256" key="5">
    <source>
        <dbReference type="PIRSR" id="PIRSR036492-1"/>
    </source>
</evidence>
<evidence type="ECO:0000256" key="3">
    <source>
        <dbReference type="ARBA" id="ARBA00023027"/>
    </source>
</evidence>
<accession>Z9JTR5</accession>
<dbReference type="eggNOG" id="COG1012">
    <property type="taxonomic scope" value="Bacteria"/>
</dbReference>
<dbReference type="InterPro" id="IPR016160">
    <property type="entry name" value="Ald_DH_CS_CYS"/>
</dbReference>
<dbReference type="AlphaFoldDB" id="Z9JTR5"/>
<dbReference type="FunFam" id="3.40.309.10:FF:000003">
    <property type="entry name" value="Aldehyde dehydrogenase"/>
    <property type="match status" value="1"/>
</dbReference>
<dbReference type="InterPro" id="IPR016162">
    <property type="entry name" value="Ald_DH_N"/>
</dbReference>
<dbReference type="Gene3D" id="3.40.309.10">
    <property type="entry name" value="Aldehyde Dehydrogenase, Chain A, domain 2"/>
    <property type="match status" value="1"/>
</dbReference>
<evidence type="ECO:0000256" key="4">
    <source>
        <dbReference type="PIRNR" id="PIRNR036492"/>
    </source>
</evidence>
<dbReference type="Proteomes" id="UP000023067">
    <property type="component" value="Unassembled WGS sequence"/>
</dbReference>
<evidence type="ECO:0000256" key="1">
    <source>
        <dbReference type="ARBA" id="ARBA00009986"/>
    </source>
</evidence>
<dbReference type="PATRIC" id="fig|396014.3.peg.1412"/>
<evidence type="ECO:0000259" key="8">
    <source>
        <dbReference type="Pfam" id="PF00171"/>
    </source>
</evidence>
<dbReference type="GO" id="GO:0004029">
    <property type="term" value="F:aldehyde dehydrogenase (NAD+) activity"/>
    <property type="evidence" value="ECO:0007669"/>
    <property type="project" value="TreeGrafter"/>
</dbReference>
<dbReference type="SUPFAM" id="SSF53720">
    <property type="entry name" value="ALDH-like"/>
    <property type="match status" value="1"/>
</dbReference>
<evidence type="ECO:0000313" key="9">
    <source>
        <dbReference type="EMBL" id="EWS81559.1"/>
    </source>
</evidence>
<comment type="caution">
    <text evidence="9">The sequence shown here is derived from an EMBL/GenBank/DDBJ whole genome shotgun (WGS) entry which is preliminary data.</text>
</comment>
<evidence type="ECO:0000256" key="7">
    <source>
        <dbReference type="RuleBase" id="RU003345"/>
    </source>
</evidence>
<dbReference type="STRING" id="396014.BF93_15355"/>
<dbReference type="Gene3D" id="3.40.605.10">
    <property type="entry name" value="Aldehyde Dehydrogenase, Chain A, domain 1"/>
    <property type="match status" value="1"/>
</dbReference>
<dbReference type="HOGENOM" id="CLU_005391_3_1_11"/>
<dbReference type="PIRSF" id="PIRSF036492">
    <property type="entry name" value="ALDH"/>
    <property type="match status" value="1"/>
</dbReference>
<dbReference type="InterPro" id="IPR029510">
    <property type="entry name" value="Ald_DH_CS_GLU"/>
</dbReference>
<organism evidence="9 10">
    <name type="scientific">Brachybacterium phenoliresistens</name>
    <dbReference type="NCBI Taxonomy" id="396014"/>
    <lineage>
        <taxon>Bacteria</taxon>
        <taxon>Bacillati</taxon>
        <taxon>Actinomycetota</taxon>
        <taxon>Actinomycetes</taxon>
        <taxon>Micrococcales</taxon>
        <taxon>Dermabacteraceae</taxon>
        <taxon>Brachybacterium</taxon>
    </lineage>
</organism>
<dbReference type="PANTHER" id="PTHR43570">
    <property type="entry name" value="ALDEHYDE DEHYDROGENASE"/>
    <property type="match status" value="1"/>
</dbReference>
<proteinExistence type="inferred from homology"/>
<protein>
    <recommendedName>
        <fullName evidence="4">Aldehyde dehydrogenase</fullName>
    </recommendedName>
</protein>
<evidence type="ECO:0000256" key="2">
    <source>
        <dbReference type="ARBA" id="ARBA00023002"/>
    </source>
</evidence>
<evidence type="ECO:0000256" key="6">
    <source>
        <dbReference type="PROSITE-ProRule" id="PRU10007"/>
    </source>
</evidence>
<dbReference type="GO" id="GO:0006081">
    <property type="term" value="P:aldehyde metabolic process"/>
    <property type="evidence" value="ECO:0007669"/>
    <property type="project" value="InterPro"/>
</dbReference>
<reference evidence="9 10" key="1">
    <citation type="submission" date="2014-02" db="EMBL/GenBank/DDBJ databases">
        <title>Genome sequence of Brachybacterium phenoliresistens strain W13A50.</title>
        <authorList>
            <person name="Wang X."/>
        </authorList>
    </citation>
    <scope>NUCLEOTIDE SEQUENCE [LARGE SCALE GENOMIC DNA]</scope>
    <source>
        <strain evidence="9 10">W13A50</strain>
    </source>
</reference>
<dbReference type="RefSeq" id="WP_038371631.1">
    <property type="nucleotide sequence ID" value="NZ_KK069991.1"/>
</dbReference>
<gene>
    <name evidence="9" type="ORF">BF93_15355</name>
</gene>
<evidence type="ECO:0000313" key="10">
    <source>
        <dbReference type="Proteomes" id="UP000023067"/>
    </source>
</evidence>
<feature type="active site" evidence="5">
    <location>
        <position position="258"/>
    </location>
</feature>
<name>Z9JTR5_9MICO</name>
<dbReference type="InterPro" id="IPR016163">
    <property type="entry name" value="Ald_DH_C"/>
</dbReference>
<dbReference type="OrthoDB" id="6882680at2"/>
<dbReference type="PANTHER" id="PTHR43570:SF16">
    <property type="entry name" value="ALDEHYDE DEHYDROGENASE TYPE III, ISOFORM Q"/>
    <property type="match status" value="1"/>
</dbReference>
<dbReference type="FunFam" id="3.40.605.10:FF:000004">
    <property type="entry name" value="Aldehyde dehydrogenase"/>
    <property type="match status" value="1"/>
</dbReference>
<feature type="domain" description="Aldehyde dehydrogenase" evidence="8">
    <location>
        <begin position="35"/>
        <end position="441"/>
    </location>
</feature>
<dbReference type="InterPro" id="IPR015590">
    <property type="entry name" value="Aldehyde_DH_dom"/>
</dbReference>
<keyword evidence="3" id="KW-0520">NAD</keyword>
<dbReference type="GO" id="GO:0005737">
    <property type="term" value="C:cytoplasm"/>
    <property type="evidence" value="ECO:0007669"/>
    <property type="project" value="TreeGrafter"/>
</dbReference>
<dbReference type="PROSITE" id="PS00070">
    <property type="entry name" value="ALDEHYDE_DEHYDR_CYS"/>
    <property type="match status" value="1"/>
</dbReference>
<dbReference type="PROSITE" id="PS00687">
    <property type="entry name" value="ALDEHYDE_DEHYDR_GLU"/>
    <property type="match status" value="1"/>
</dbReference>
<keyword evidence="10" id="KW-1185">Reference proteome</keyword>